<dbReference type="PANTHER" id="PTHR46124">
    <property type="entry name" value="D-AMINOACYL-TRNA DEACYLASE"/>
    <property type="match status" value="1"/>
</dbReference>
<accession>A0A6C0H6R8</accession>
<dbReference type="EMBL" id="MN739883">
    <property type="protein sequence ID" value="QHT75855.1"/>
    <property type="molecule type" value="Genomic_DNA"/>
</dbReference>
<dbReference type="AlphaFoldDB" id="A0A6C0H6R8"/>
<dbReference type="GO" id="GO:0016788">
    <property type="term" value="F:hydrolase activity, acting on ester bonds"/>
    <property type="evidence" value="ECO:0007669"/>
    <property type="project" value="InterPro"/>
</dbReference>
<dbReference type="PANTHER" id="PTHR46124:SF2">
    <property type="entry name" value="D-AMINOACYL-TRNA DEACYLASE"/>
    <property type="match status" value="1"/>
</dbReference>
<dbReference type="InterPro" id="IPR018228">
    <property type="entry name" value="DNase_TatD-rel_CS"/>
</dbReference>
<keyword evidence="1" id="KW-0378">Hydrolase</keyword>
<reference evidence="2" key="1">
    <citation type="journal article" date="2020" name="Nature">
        <title>Giant virus diversity and host interactions through global metagenomics.</title>
        <authorList>
            <person name="Schulz F."/>
            <person name="Roux S."/>
            <person name="Paez-Espino D."/>
            <person name="Jungbluth S."/>
            <person name="Walsh D.A."/>
            <person name="Denef V.J."/>
            <person name="McMahon K.D."/>
            <person name="Konstantinidis K.T."/>
            <person name="Eloe-Fadrosh E.A."/>
            <person name="Kyrpides N.C."/>
            <person name="Woyke T."/>
        </authorList>
    </citation>
    <scope>NUCLEOTIDE SEQUENCE</scope>
    <source>
        <strain evidence="2">GVMAG-M-3300023179-71</strain>
    </source>
</reference>
<dbReference type="CDD" id="cd01310">
    <property type="entry name" value="TatD_DNAse"/>
    <property type="match status" value="1"/>
</dbReference>
<name>A0A6C0H6R8_9ZZZZ</name>
<organism evidence="2">
    <name type="scientific">viral metagenome</name>
    <dbReference type="NCBI Taxonomy" id="1070528"/>
    <lineage>
        <taxon>unclassified sequences</taxon>
        <taxon>metagenomes</taxon>
        <taxon>organismal metagenomes</taxon>
    </lineage>
</organism>
<protein>
    <submittedName>
        <fullName evidence="2">Uncharacterized protein</fullName>
    </submittedName>
</protein>
<dbReference type="Gene3D" id="3.20.20.140">
    <property type="entry name" value="Metal-dependent hydrolases"/>
    <property type="match status" value="1"/>
</dbReference>
<dbReference type="PIRSF" id="PIRSF005902">
    <property type="entry name" value="DNase_TatD"/>
    <property type="match status" value="1"/>
</dbReference>
<dbReference type="InterPro" id="IPR001130">
    <property type="entry name" value="TatD-like"/>
</dbReference>
<proteinExistence type="predicted"/>
<dbReference type="InterPro" id="IPR032466">
    <property type="entry name" value="Metal_Hydrolase"/>
</dbReference>
<evidence type="ECO:0000313" key="2">
    <source>
        <dbReference type="EMBL" id="QHT75855.1"/>
    </source>
</evidence>
<sequence length="260" mass="30157">MSEDNYYYTIDFGINFASDKYYNNKQIDQIINESYSKGVDKIISISNNYRECLRNIELSKKYDMLYFTLGIHPNNARNFRETDIMFIKNNLKNAKCFGIGEFGLDYNRMFSAKDIQIIVFKKQLHLAKECNAKMYLHCRDAHFDFVRILKEIGYYNGLVHCFSGNTTEALELINLGLKLGITGLLLNKKRNMDLIKVIENIDLSNIVIETDGPFFGIYPNKNSHPADTERIVRKIAQIKKINEVDVGKQLYDNANSLLQK</sequence>
<dbReference type="Pfam" id="PF01026">
    <property type="entry name" value="TatD_DNase"/>
    <property type="match status" value="1"/>
</dbReference>
<dbReference type="SUPFAM" id="SSF51556">
    <property type="entry name" value="Metallo-dependent hydrolases"/>
    <property type="match status" value="1"/>
</dbReference>
<dbReference type="PROSITE" id="PS01091">
    <property type="entry name" value="TATD_3"/>
    <property type="match status" value="1"/>
</dbReference>
<evidence type="ECO:0000256" key="1">
    <source>
        <dbReference type="ARBA" id="ARBA00022801"/>
    </source>
</evidence>